<protein>
    <submittedName>
        <fullName evidence="1">Uncharacterized protein</fullName>
    </submittedName>
</protein>
<organism evidence="1 2">
    <name type="scientific">Sutcliffiella tianshenii</name>
    <dbReference type="NCBI Taxonomy" id="1463404"/>
    <lineage>
        <taxon>Bacteria</taxon>
        <taxon>Bacillati</taxon>
        <taxon>Bacillota</taxon>
        <taxon>Bacilli</taxon>
        <taxon>Bacillales</taxon>
        <taxon>Bacillaceae</taxon>
        <taxon>Sutcliffiella</taxon>
    </lineage>
</organism>
<name>A0ABS2NXH5_9BACI</name>
<comment type="caution">
    <text evidence="1">The sequence shown here is derived from an EMBL/GenBank/DDBJ whole genome shotgun (WGS) entry which is preliminary data.</text>
</comment>
<gene>
    <name evidence="1" type="ORF">JOC95_001205</name>
</gene>
<keyword evidence="2" id="KW-1185">Reference proteome</keyword>
<sequence length="65" mass="7461">MTYLIIHISLSDLDLTREGVSGMLLPFFVYFHNQYVVKLNYQRIIGSRGEACTVQRLGTLLLLTQ</sequence>
<proteinExistence type="predicted"/>
<dbReference type="Proteomes" id="UP000737402">
    <property type="component" value="Unassembled WGS sequence"/>
</dbReference>
<evidence type="ECO:0000313" key="2">
    <source>
        <dbReference type="Proteomes" id="UP000737402"/>
    </source>
</evidence>
<dbReference type="EMBL" id="JAFBED010000002">
    <property type="protein sequence ID" value="MBM7619356.1"/>
    <property type="molecule type" value="Genomic_DNA"/>
</dbReference>
<accession>A0ABS2NXH5</accession>
<evidence type="ECO:0000313" key="1">
    <source>
        <dbReference type="EMBL" id="MBM7619356.1"/>
    </source>
</evidence>
<reference evidence="1 2" key="1">
    <citation type="submission" date="2021-01" db="EMBL/GenBank/DDBJ databases">
        <title>Genomic Encyclopedia of Type Strains, Phase IV (KMG-IV): sequencing the most valuable type-strain genomes for metagenomic binning, comparative biology and taxonomic classification.</title>
        <authorList>
            <person name="Goeker M."/>
        </authorList>
    </citation>
    <scope>NUCLEOTIDE SEQUENCE [LARGE SCALE GENOMIC DNA]</scope>
    <source>
        <strain evidence="1 2">DSM 25879</strain>
    </source>
</reference>